<proteinExistence type="predicted"/>
<sequence length="75" mass="8059">MSATSIEPAEPTQPFAMRFAARQTSAPADTTGVTYDNHLQVALTREGNPWAMTAAGETSSNTNSDSRNDEGTDFY</sequence>
<dbReference type="Proteomes" id="UP001237105">
    <property type="component" value="Unassembled WGS sequence"/>
</dbReference>
<dbReference type="RefSeq" id="WP_282539567.1">
    <property type="nucleotide sequence ID" value="NZ_JASCIS010000061.1"/>
</dbReference>
<keyword evidence="3" id="KW-1185">Reference proteome</keyword>
<dbReference type="EMBL" id="JASCIS010000061">
    <property type="protein sequence ID" value="MDI3423733.1"/>
    <property type="molecule type" value="Genomic_DNA"/>
</dbReference>
<evidence type="ECO:0000313" key="3">
    <source>
        <dbReference type="Proteomes" id="UP001237105"/>
    </source>
</evidence>
<gene>
    <name evidence="2" type="primary">tgmA</name>
    <name evidence="2" type="ORF">QIT00_35195</name>
</gene>
<dbReference type="InterPro" id="IPR026496">
    <property type="entry name" value="GRASP_targ"/>
</dbReference>
<reference evidence="2 3" key="1">
    <citation type="submission" date="2023-05" db="EMBL/GenBank/DDBJ databases">
        <title>Draft genome sequence of Streptomyces sp. B-S-A12 isolated from a cave soil in Thailand.</title>
        <authorList>
            <person name="Chamroensaksri N."/>
            <person name="Muangham S."/>
        </authorList>
    </citation>
    <scope>NUCLEOTIDE SEQUENCE [LARGE SCALE GENOMIC DNA]</scope>
    <source>
        <strain evidence="2 3">B-S-A12</strain>
    </source>
</reference>
<feature type="region of interest" description="Disordered" evidence="1">
    <location>
        <begin position="46"/>
        <end position="75"/>
    </location>
</feature>
<feature type="compositionally biased region" description="Basic and acidic residues" evidence="1">
    <location>
        <begin position="66"/>
        <end position="75"/>
    </location>
</feature>
<organism evidence="2 3">
    <name type="scientific">Streptomyces luteolus</name>
    <dbReference type="NCBI Taxonomy" id="3043615"/>
    <lineage>
        <taxon>Bacteria</taxon>
        <taxon>Bacillati</taxon>
        <taxon>Actinomycetota</taxon>
        <taxon>Actinomycetes</taxon>
        <taxon>Kitasatosporales</taxon>
        <taxon>Streptomycetaceae</taxon>
        <taxon>Streptomyces</taxon>
    </lineage>
</organism>
<dbReference type="NCBIfam" id="TIGR04186">
    <property type="entry name" value="GRASP_targ"/>
    <property type="match status" value="1"/>
</dbReference>
<accession>A0ABT6T761</accession>
<name>A0ABT6T761_9ACTN</name>
<evidence type="ECO:0000313" key="2">
    <source>
        <dbReference type="EMBL" id="MDI3423733.1"/>
    </source>
</evidence>
<protein>
    <submittedName>
        <fullName evidence="2">ATP-grasp-modified RiPP</fullName>
    </submittedName>
</protein>
<evidence type="ECO:0000256" key="1">
    <source>
        <dbReference type="SAM" id="MobiDB-lite"/>
    </source>
</evidence>
<comment type="caution">
    <text evidence="2">The sequence shown here is derived from an EMBL/GenBank/DDBJ whole genome shotgun (WGS) entry which is preliminary data.</text>
</comment>